<dbReference type="InterPro" id="IPR050742">
    <property type="entry name" value="Helicase_Restrict-Modif_Enz"/>
</dbReference>
<dbReference type="GeneID" id="10327691"/>
<dbReference type="GO" id="GO:0016787">
    <property type="term" value="F:hydrolase activity"/>
    <property type="evidence" value="ECO:0007669"/>
    <property type="project" value="InterPro"/>
</dbReference>
<dbReference type="Proteomes" id="UP000006528">
    <property type="component" value="Segment"/>
</dbReference>
<proteinExistence type="predicted"/>
<dbReference type="PANTHER" id="PTHR47396:SF1">
    <property type="entry name" value="ATP-DEPENDENT HELICASE IRC3-RELATED"/>
    <property type="match status" value="1"/>
</dbReference>
<evidence type="ECO:0000313" key="3">
    <source>
        <dbReference type="Proteomes" id="UP000006528"/>
    </source>
</evidence>
<dbReference type="RefSeq" id="YP_004323193.1">
    <property type="nucleotide sequence ID" value="NC_015283.1"/>
</dbReference>
<evidence type="ECO:0000259" key="1">
    <source>
        <dbReference type="PROSITE" id="PS51192"/>
    </source>
</evidence>
<organism evidence="2 3">
    <name type="scientific">Prochlorococcus phage P-RSM4</name>
    <dbReference type="NCBI Taxonomy" id="444862"/>
    <lineage>
        <taxon>Viruses</taxon>
        <taxon>Duplodnaviria</taxon>
        <taxon>Heunggongvirae</taxon>
        <taxon>Uroviricota</taxon>
        <taxon>Caudoviricetes</taxon>
        <taxon>Pantevenvirales</taxon>
        <taxon>Kyanoviridae</taxon>
        <taxon>Thaumasvirus</taxon>
        <taxon>Thaumasvirus stim4</taxon>
    </lineage>
</organism>
<dbReference type="Pfam" id="PF04851">
    <property type="entry name" value="ResIII"/>
    <property type="match status" value="1"/>
</dbReference>
<dbReference type="Gene3D" id="3.40.50.300">
    <property type="entry name" value="P-loop containing nucleotide triphosphate hydrolases"/>
    <property type="match status" value="2"/>
</dbReference>
<keyword evidence="2" id="KW-0067">ATP-binding</keyword>
<sequence>MQLRPHQTRAFNSMQESNKGQIIVPTGGGKTYIMIADTLKRFKLPVAQTTVVVAPRILLANQLCAEFLEHNLDGYYNQGVDVAHVHSGETHHFSTTNQFELNTWVNNSKKHILIFTTYHSLQKVVNAVDVEVDTIYFDEAHNGCGKHFHIALSQIVQYAKRSYFFTATPRMGRGVSLDRGMNNTSVYGGVLENVPAQELIKSGAIVPPKIVPFETRNSTPRDKYNAHEIDADNLRDIIDTFDDSQNNKILVAAPSSRVLGNMLGHTTILEYFKDNGYDVMHITSKFGAIINGTKVGREEFFDTLTKWGQDDSKRFVIFHYSILSEGINVPGLTHTVLLRNLPIIEMAQTIGRVIRVHSDDRKSVADGLIPAGAFHLYKKQFGQVSVPTGQKRGDAIGKRLQNVVNQIFVDGVPPIAYC</sequence>
<keyword evidence="2" id="KW-0378">Hydrolase</keyword>
<dbReference type="SMART" id="SM00487">
    <property type="entry name" value="DEXDc"/>
    <property type="match status" value="1"/>
</dbReference>
<protein>
    <submittedName>
        <fullName evidence="2">Helicase</fullName>
    </submittedName>
</protein>
<name>E3SLV0_9CAUD</name>
<evidence type="ECO:0000313" key="2">
    <source>
        <dbReference type="EMBL" id="ADO98448.1"/>
    </source>
</evidence>
<dbReference type="GO" id="GO:0004386">
    <property type="term" value="F:helicase activity"/>
    <property type="evidence" value="ECO:0007669"/>
    <property type="project" value="UniProtKB-KW"/>
</dbReference>
<dbReference type="InterPro" id="IPR006935">
    <property type="entry name" value="Helicase/UvrB_N"/>
</dbReference>
<dbReference type="KEGG" id="vg:10327691"/>
<dbReference type="InterPro" id="IPR027417">
    <property type="entry name" value="P-loop_NTPase"/>
</dbReference>
<feature type="domain" description="Helicase ATP-binding" evidence="1">
    <location>
        <begin position="11"/>
        <end position="187"/>
    </location>
</feature>
<keyword evidence="2" id="KW-0547">Nucleotide-binding</keyword>
<dbReference type="SUPFAM" id="SSF52540">
    <property type="entry name" value="P-loop containing nucleoside triphosphate hydrolases"/>
    <property type="match status" value="2"/>
</dbReference>
<dbReference type="PROSITE" id="PS51192">
    <property type="entry name" value="HELICASE_ATP_BIND_1"/>
    <property type="match status" value="1"/>
</dbReference>
<dbReference type="OrthoDB" id="2412at10239"/>
<gene>
    <name evidence="2" type="ORF">PRSM4_064</name>
</gene>
<dbReference type="InterPro" id="IPR014001">
    <property type="entry name" value="Helicase_ATP-bd"/>
</dbReference>
<reference evidence="2 3" key="1">
    <citation type="journal article" date="2010" name="Environ. Microbiol.">
        <title>Genomic analysis of oceanic cyanobacterial myoviruses compared with T4-like myoviruses from diverse hosts and environments.</title>
        <authorList>
            <person name="Sullivan M.B."/>
            <person name="Huang K.H."/>
            <person name="Ignacio-Espinoza J.C."/>
            <person name="Berlin A.M."/>
            <person name="Kelly L."/>
            <person name="Weigele P.R."/>
            <person name="DeFrancesco A.S."/>
            <person name="Kern S.E."/>
            <person name="Thompson L.R."/>
            <person name="Young S."/>
            <person name="Yandava C."/>
            <person name="Fu R."/>
            <person name="Krastins B."/>
            <person name="Chase M."/>
            <person name="Sarracino D."/>
            <person name="Osburne M.S."/>
            <person name="Henn M.R."/>
            <person name="Chisholm S.W."/>
        </authorList>
    </citation>
    <scope>NUCLEOTIDE SEQUENCE [LARGE SCALE GENOMIC DNA]</scope>
    <source>
        <strain evidence="2">9303-10a</strain>
    </source>
</reference>
<accession>E3SLV0</accession>
<dbReference type="EMBL" id="GU071099">
    <property type="protein sequence ID" value="ADO98448.1"/>
    <property type="molecule type" value="Genomic_DNA"/>
</dbReference>
<keyword evidence="2" id="KW-0347">Helicase</keyword>
<dbReference type="GO" id="GO:0003677">
    <property type="term" value="F:DNA binding"/>
    <property type="evidence" value="ECO:0007669"/>
    <property type="project" value="InterPro"/>
</dbReference>
<dbReference type="PANTHER" id="PTHR47396">
    <property type="entry name" value="TYPE I RESTRICTION ENZYME ECOKI R PROTEIN"/>
    <property type="match status" value="1"/>
</dbReference>
<dbReference type="GO" id="GO:0005524">
    <property type="term" value="F:ATP binding"/>
    <property type="evidence" value="ECO:0007669"/>
    <property type="project" value="InterPro"/>
</dbReference>